<evidence type="ECO:0000313" key="3">
    <source>
        <dbReference type="EMBL" id="KAL2788222.1"/>
    </source>
</evidence>
<reference evidence="3 4" key="1">
    <citation type="submission" date="2024-07" db="EMBL/GenBank/DDBJ databases">
        <title>Section-level genome sequencing and comparative genomics of Aspergillus sections Usti and Cavernicolus.</title>
        <authorList>
            <consortium name="Lawrence Berkeley National Laboratory"/>
            <person name="Nybo J.L."/>
            <person name="Vesth T.C."/>
            <person name="Theobald S."/>
            <person name="Frisvad J.C."/>
            <person name="Larsen T.O."/>
            <person name="Kjaerboelling I."/>
            <person name="Rothschild-Mancinelli K."/>
            <person name="Lyhne E.K."/>
            <person name="Kogle M.E."/>
            <person name="Barry K."/>
            <person name="Clum A."/>
            <person name="Na H."/>
            <person name="Ledsgaard L."/>
            <person name="Lin J."/>
            <person name="Lipzen A."/>
            <person name="Kuo A."/>
            <person name="Riley R."/>
            <person name="Mondo S."/>
            <person name="Labutti K."/>
            <person name="Haridas S."/>
            <person name="Pangalinan J."/>
            <person name="Salamov A.A."/>
            <person name="Simmons B.A."/>
            <person name="Magnuson J.K."/>
            <person name="Chen J."/>
            <person name="Drula E."/>
            <person name="Henrissat B."/>
            <person name="Wiebenga A."/>
            <person name="Lubbers R.J."/>
            <person name="Gomes A.C."/>
            <person name="Makela M.R."/>
            <person name="Stajich J."/>
            <person name="Grigoriev I.V."/>
            <person name="Mortensen U.H."/>
            <person name="De Vries R.P."/>
            <person name="Baker S.E."/>
            <person name="Andersen M.R."/>
        </authorList>
    </citation>
    <scope>NUCLEOTIDE SEQUENCE [LARGE SCALE GENOMIC DNA]</scope>
    <source>
        <strain evidence="3 4">CBS 209.92</strain>
    </source>
</reference>
<evidence type="ECO:0000313" key="4">
    <source>
        <dbReference type="Proteomes" id="UP001610563"/>
    </source>
</evidence>
<dbReference type="InterPro" id="IPR025442">
    <property type="entry name" value="DUF4185"/>
</dbReference>
<dbReference type="Pfam" id="PF13810">
    <property type="entry name" value="DUF4185"/>
    <property type="match status" value="1"/>
</dbReference>
<organism evidence="3 4">
    <name type="scientific">Aspergillus keveii</name>
    <dbReference type="NCBI Taxonomy" id="714993"/>
    <lineage>
        <taxon>Eukaryota</taxon>
        <taxon>Fungi</taxon>
        <taxon>Dikarya</taxon>
        <taxon>Ascomycota</taxon>
        <taxon>Pezizomycotina</taxon>
        <taxon>Eurotiomycetes</taxon>
        <taxon>Eurotiomycetidae</taxon>
        <taxon>Eurotiales</taxon>
        <taxon>Aspergillaceae</taxon>
        <taxon>Aspergillus</taxon>
        <taxon>Aspergillus subgen. Nidulantes</taxon>
    </lineage>
</organism>
<dbReference type="Proteomes" id="UP001610563">
    <property type="component" value="Unassembled WGS sequence"/>
</dbReference>
<comment type="caution">
    <text evidence="3">The sequence shown here is derived from an EMBL/GenBank/DDBJ whole genome shotgun (WGS) entry which is preliminary data.</text>
</comment>
<evidence type="ECO:0000256" key="1">
    <source>
        <dbReference type="SAM" id="MobiDB-lite"/>
    </source>
</evidence>
<proteinExistence type="predicted"/>
<protein>
    <recommendedName>
        <fullName evidence="2">DUF4185 domain-containing protein</fullName>
    </recommendedName>
</protein>
<keyword evidence="4" id="KW-1185">Reference proteome</keyword>
<dbReference type="EMBL" id="JBFTWV010000083">
    <property type="protein sequence ID" value="KAL2788222.1"/>
    <property type="molecule type" value="Genomic_DNA"/>
</dbReference>
<gene>
    <name evidence="3" type="ORF">BJX66DRAFT_340498</name>
</gene>
<feature type="domain" description="DUF4185" evidence="2">
    <location>
        <begin position="222"/>
        <end position="384"/>
    </location>
</feature>
<sequence length="388" mass="42655">MYLKPLALVGLAAASAICRPDYAPSSVLTLSTADIPSSASHSLSSSASSSVSTSSVHPPLSTEREQNSSNSCTHRDLGFTGPFAGHWYALYGDTLYCRGGVFDPYEDSEGFHGMVRDALARLTDDPLMIEWTDLNSDSPIAHPKQFVPYNDAWGETTSTGFGGTSLCEIDNQTALVFYLVNQNDAGFPGAGVAKVELRDGSPVVTKRFGDNGYWWDVSNSPRYGDVAAYRDVNSDYIYAWGGAPTSADSYPDNQYVYQLRVRAEDAFDLSKYEYWWGPSRGWRVGEPLTECISETAVMWMVGQGQVLYSAYYMTYMFVHFNGANVAIRTAPSPEGPWSSDVSLFTPQPYPNGMVYAACAHPYLDESGKSLTVSYTNFNHIQVIQTTFQ</sequence>
<feature type="region of interest" description="Disordered" evidence="1">
    <location>
        <begin position="42"/>
        <end position="72"/>
    </location>
</feature>
<evidence type="ECO:0000259" key="2">
    <source>
        <dbReference type="Pfam" id="PF13810"/>
    </source>
</evidence>
<accession>A0ABR4FY63</accession>
<feature type="compositionally biased region" description="Low complexity" evidence="1">
    <location>
        <begin position="42"/>
        <end position="61"/>
    </location>
</feature>
<name>A0ABR4FY63_9EURO</name>